<dbReference type="AlphaFoldDB" id="A0AAU8BRG5"/>
<sequence>MNDELIEQLYQESYVALKKASRKLSILSSAKARIQFPNIAKQALNKCWTLDEIQSRVLRCRTIEDLIELEPTPFFVFTLIPTESVQRHLLVAAVTTLNSIAKQLNTINQQTSYVTLRSYSDGELSFNELQSEGYLMLHSKIQKYKPCFGKALEHYLYTSLVAKKTSLMKLGYKQSSMFKSETEQHEETGHESPMYDLSIDVIRACKQVEHAFNAMPPKEKVIYLNDAGLLDKFYTSLELAELFDTSAPCVSNLRSNVKSRVRAIFEPIDPQRS</sequence>
<dbReference type="RefSeq" id="WP_353500414.1">
    <property type="nucleotide sequence ID" value="NZ_CP115922.1"/>
</dbReference>
<dbReference type="KEGG" id="vck:PG915_24375"/>
<name>A0AAU8BRG5_9VIBR</name>
<protein>
    <submittedName>
        <fullName evidence="1">Uncharacterized protein</fullName>
    </submittedName>
</protein>
<geneLocation type="plasmid" evidence="1">
    <name>p1</name>
</geneLocation>
<proteinExistence type="predicted"/>
<gene>
    <name evidence="1" type="ORF">PG915_24375</name>
</gene>
<dbReference type="EMBL" id="CP115922">
    <property type="protein sequence ID" value="XCD19296.1"/>
    <property type="molecule type" value="Genomic_DNA"/>
</dbReference>
<evidence type="ECO:0000313" key="1">
    <source>
        <dbReference type="EMBL" id="XCD19296.1"/>
    </source>
</evidence>
<keyword evidence="1" id="KW-0614">Plasmid</keyword>
<accession>A0AAU8BRG5</accession>
<reference evidence="1" key="1">
    <citation type="submission" date="2023-01" db="EMBL/GenBank/DDBJ databases">
        <title>Vibrio sp. CB1-14 genome sequencing.</title>
        <authorList>
            <person name="Otstavnykh N."/>
            <person name="Isaeva M."/>
            <person name="Meleshko D."/>
        </authorList>
    </citation>
    <scope>NUCLEOTIDE SEQUENCE</scope>
    <source>
        <strain evidence="1">CB1-14</strain>
        <plasmid evidence="1">p1</plasmid>
    </source>
</reference>
<organism evidence="1">
    <name type="scientific">Vibrio chaetopteri</name>
    <dbReference type="NCBI Taxonomy" id="3016528"/>
    <lineage>
        <taxon>Bacteria</taxon>
        <taxon>Pseudomonadati</taxon>
        <taxon>Pseudomonadota</taxon>
        <taxon>Gammaproteobacteria</taxon>
        <taxon>Vibrionales</taxon>
        <taxon>Vibrionaceae</taxon>
        <taxon>Vibrio</taxon>
    </lineage>
</organism>